<dbReference type="PANTHER" id="PTHR46976">
    <property type="entry name" value="PROTEIN ARABIDILLO 1"/>
    <property type="match status" value="1"/>
</dbReference>
<organism evidence="1 2">
    <name type="scientific">Oryza sativa subsp. japonica</name>
    <name type="common">Rice</name>
    <dbReference type="NCBI Taxonomy" id="39947"/>
    <lineage>
        <taxon>Eukaryota</taxon>
        <taxon>Viridiplantae</taxon>
        <taxon>Streptophyta</taxon>
        <taxon>Embryophyta</taxon>
        <taxon>Tracheophyta</taxon>
        <taxon>Spermatophyta</taxon>
        <taxon>Magnoliopsida</taxon>
        <taxon>Liliopsida</taxon>
        <taxon>Poales</taxon>
        <taxon>Poaceae</taxon>
        <taxon>BOP clade</taxon>
        <taxon>Oryzoideae</taxon>
        <taxon>Oryzeae</taxon>
        <taxon>Oryzinae</taxon>
        <taxon>Oryza</taxon>
        <taxon>Oryza sativa</taxon>
    </lineage>
</organism>
<dbReference type="PaxDb" id="39947-A0A0P0X5A6"/>
<evidence type="ECO:0000313" key="1">
    <source>
        <dbReference type="EMBL" id="BAT01229.1"/>
    </source>
</evidence>
<reference evidence="2" key="1">
    <citation type="journal article" date="2005" name="Nature">
        <title>The map-based sequence of the rice genome.</title>
        <authorList>
            <consortium name="International rice genome sequencing project (IRGSP)"/>
            <person name="Matsumoto T."/>
            <person name="Wu J."/>
            <person name="Kanamori H."/>
            <person name="Katayose Y."/>
            <person name="Fujisawa M."/>
            <person name="Namiki N."/>
            <person name="Mizuno H."/>
            <person name="Yamamoto K."/>
            <person name="Antonio B.A."/>
            <person name="Baba T."/>
            <person name="Sakata K."/>
            <person name="Nagamura Y."/>
            <person name="Aoki H."/>
            <person name="Arikawa K."/>
            <person name="Arita K."/>
            <person name="Bito T."/>
            <person name="Chiden Y."/>
            <person name="Fujitsuka N."/>
            <person name="Fukunaka R."/>
            <person name="Hamada M."/>
            <person name="Harada C."/>
            <person name="Hayashi A."/>
            <person name="Hijishita S."/>
            <person name="Honda M."/>
            <person name="Hosokawa S."/>
            <person name="Ichikawa Y."/>
            <person name="Idonuma A."/>
            <person name="Iijima M."/>
            <person name="Ikeda M."/>
            <person name="Ikeno M."/>
            <person name="Ito K."/>
            <person name="Ito S."/>
            <person name="Ito T."/>
            <person name="Ito Y."/>
            <person name="Ito Y."/>
            <person name="Iwabuchi A."/>
            <person name="Kamiya K."/>
            <person name="Karasawa W."/>
            <person name="Kurita K."/>
            <person name="Katagiri S."/>
            <person name="Kikuta A."/>
            <person name="Kobayashi H."/>
            <person name="Kobayashi N."/>
            <person name="Machita K."/>
            <person name="Maehara T."/>
            <person name="Masukawa M."/>
            <person name="Mizubayashi T."/>
            <person name="Mukai Y."/>
            <person name="Nagasaki H."/>
            <person name="Nagata Y."/>
            <person name="Naito S."/>
            <person name="Nakashima M."/>
            <person name="Nakama Y."/>
            <person name="Nakamichi Y."/>
            <person name="Nakamura M."/>
            <person name="Meguro A."/>
            <person name="Negishi M."/>
            <person name="Ohta I."/>
            <person name="Ohta T."/>
            <person name="Okamoto M."/>
            <person name="Ono N."/>
            <person name="Saji S."/>
            <person name="Sakaguchi M."/>
            <person name="Sakai K."/>
            <person name="Shibata M."/>
            <person name="Shimokawa T."/>
            <person name="Song J."/>
            <person name="Takazaki Y."/>
            <person name="Terasawa K."/>
            <person name="Tsugane M."/>
            <person name="Tsuji K."/>
            <person name="Ueda S."/>
            <person name="Waki K."/>
            <person name="Yamagata H."/>
            <person name="Yamamoto M."/>
            <person name="Yamamoto S."/>
            <person name="Yamane H."/>
            <person name="Yoshiki S."/>
            <person name="Yoshihara R."/>
            <person name="Yukawa K."/>
            <person name="Zhong H."/>
            <person name="Yano M."/>
            <person name="Yuan Q."/>
            <person name="Ouyang S."/>
            <person name="Liu J."/>
            <person name="Jones K.M."/>
            <person name="Gansberger K."/>
            <person name="Moffat K."/>
            <person name="Hill J."/>
            <person name="Bera J."/>
            <person name="Fadrosh D."/>
            <person name="Jin S."/>
            <person name="Johri S."/>
            <person name="Kim M."/>
            <person name="Overton L."/>
            <person name="Reardon M."/>
            <person name="Tsitrin T."/>
            <person name="Vuong H."/>
            <person name="Weaver B."/>
            <person name="Ciecko A."/>
            <person name="Tallon L."/>
            <person name="Jackson J."/>
            <person name="Pai G."/>
            <person name="Aken S.V."/>
            <person name="Utterback T."/>
            <person name="Reidmuller S."/>
            <person name="Feldblyum T."/>
            <person name="Hsiao J."/>
            <person name="Zismann V."/>
            <person name="Iobst S."/>
            <person name="de Vazeille A.R."/>
            <person name="Buell C.R."/>
            <person name="Ying K."/>
            <person name="Li Y."/>
            <person name="Lu T."/>
            <person name="Huang Y."/>
            <person name="Zhao Q."/>
            <person name="Feng Q."/>
            <person name="Zhang L."/>
            <person name="Zhu J."/>
            <person name="Weng Q."/>
            <person name="Mu J."/>
            <person name="Lu Y."/>
            <person name="Fan D."/>
            <person name="Liu Y."/>
            <person name="Guan J."/>
            <person name="Zhang Y."/>
            <person name="Yu S."/>
            <person name="Liu X."/>
            <person name="Zhang Y."/>
            <person name="Hong G."/>
            <person name="Han B."/>
            <person name="Choisne N."/>
            <person name="Demange N."/>
            <person name="Orjeda G."/>
            <person name="Samain S."/>
            <person name="Cattolico L."/>
            <person name="Pelletier E."/>
            <person name="Couloux A."/>
            <person name="Segurens B."/>
            <person name="Wincker P."/>
            <person name="D'Hont A."/>
            <person name="Scarpelli C."/>
            <person name="Weissenbach J."/>
            <person name="Salanoubat M."/>
            <person name="Quetier F."/>
            <person name="Yu Y."/>
            <person name="Kim H.R."/>
            <person name="Rambo T."/>
            <person name="Currie J."/>
            <person name="Collura K."/>
            <person name="Luo M."/>
            <person name="Yang T."/>
            <person name="Ammiraju J.S.S."/>
            <person name="Engler F."/>
            <person name="Soderlund C."/>
            <person name="Wing R.A."/>
            <person name="Palmer L.E."/>
            <person name="de la Bastide M."/>
            <person name="Spiegel L."/>
            <person name="Nascimento L."/>
            <person name="Zutavern T."/>
            <person name="O'Shaughnessy A."/>
            <person name="Dike S."/>
            <person name="Dedhia N."/>
            <person name="Preston R."/>
            <person name="Balija V."/>
            <person name="McCombie W.R."/>
            <person name="Chow T."/>
            <person name="Chen H."/>
            <person name="Chung M."/>
            <person name="Chen C."/>
            <person name="Shaw J."/>
            <person name="Wu H."/>
            <person name="Hsiao K."/>
            <person name="Chao Y."/>
            <person name="Chu M."/>
            <person name="Cheng C."/>
            <person name="Hour A."/>
            <person name="Lee P."/>
            <person name="Lin S."/>
            <person name="Lin Y."/>
            <person name="Liou J."/>
            <person name="Liu S."/>
            <person name="Hsing Y."/>
            <person name="Raghuvanshi S."/>
            <person name="Mohanty A."/>
            <person name="Bharti A.K."/>
            <person name="Gaur A."/>
            <person name="Gupta V."/>
            <person name="Kumar D."/>
            <person name="Ravi V."/>
            <person name="Vij S."/>
            <person name="Kapur A."/>
            <person name="Khurana P."/>
            <person name="Khurana P."/>
            <person name="Khurana J.P."/>
            <person name="Tyagi A.K."/>
            <person name="Gaikwad K."/>
            <person name="Singh A."/>
            <person name="Dalal V."/>
            <person name="Srivastava S."/>
            <person name="Dixit A."/>
            <person name="Pal A.K."/>
            <person name="Ghazi I.A."/>
            <person name="Yadav M."/>
            <person name="Pandit A."/>
            <person name="Bhargava A."/>
            <person name="Sureshbabu K."/>
            <person name="Batra K."/>
            <person name="Sharma T.R."/>
            <person name="Mohapatra T."/>
            <person name="Singh N.K."/>
            <person name="Messing J."/>
            <person name="Nelson A.B."/>
            <person name="Fuks G."/>
            <person name="Kavchok S."/>
            <person name="Keizer G."/>
            <person name="Linton E."/>
            <person name="Llaca V."/>
            <person name="Song R."/>
            <person name="Tanyolac B."/>
            <person name="Young S."/>
            <person name="Ho-Il K."/>
            <person name="Hahn J.H."/>
            <person name="Sangsakoo G."/>
            <person name="Vanavichit A."/>
            <person name="de Mattos Luiz.A.T."/>
            <person name="Zimmer P.D."/>
            <person name="Malone G."/>
            <person name="Dellagostin O."/>
            <person name="de Oliveira A.C."/>
            <person name="Bevan M."/>
            <person name="Bancroft I."/>
            <person name="Minx P."/>
            <person name="Cordum H."/>
            <person name="Wilson R."/>
            <person name="Cheng Z."/>
            <person name="Jin W."/>
            <person name="Jiang J."/>
            <person name="Leong S.A."/>
            <person name="Iwama H."/>
            <person name="Gojobori T."/>
            <person name="Itoh T."/>
            <person name="Niimura Y."/>
            <person name="Fujii Y."/>
            <person name="Habara T."/>
            <person name="Sakai H."/>
            <person name="Sato Y."/>
            <person name="Wilson G."/>
            <person name="Kumar K."/>
            <person name="McCouch S."/>
            <person name="Juretic N."/>
            <person name="Hoen D."/>
            <person name="Wright S."/>
            <person name="Bruskiewich R."/>
            <person name="Bureau T."/>
            <person name="Miyao A."/>
            <person name="Hirochika H."/>
            <person name="Nishikawa T."/>
            <person name="Kadowaki K."/>
            <person name="Sugiura M."/>
            <person name="Burr B."/>
            <person name="Sasaki T."/>
        </authorList>
    </citation>
    <scope>NUCLEOTIDE SEQUENCE [LARGE SCALE GENOMIC DNA]</scope>
    <source>
        <strain evidence="2">cv. Nipponbare</strain>
    </source>
</reference>
<dbReference type="PANTHER" id="PTHR46976:SF1">
    <property type="entry name" value="PROTEIN ARABIDILLO 1"/>
    <property type="match status" value="1"/>
</dbReference>
<dbReference type="AlphaFoldDB" id="A0A0P0X5A6"/>
<accession>A0A0P0X5A6</accession>
<dbReference type="InParanoid" id="A0A0P0X5A6"/>
<proteinExistence type="predicted"/>
<evidence type="ECO:0000313" key="2">
    <source>
        <dbReference type="Proteomes" id="UP000059680"/>
    </source>
</evidence>
<reference evidence="1 2" key="3">
    <citation type="journal article" date="2013" name="Rice">
        <title>Improvement of the Oryza sativa Nipponbare reference genome using next generation sequence and optical map data.</title>
        <authorList>
            <person name="Kawahara Y."/>
            <person name="de la Bastide M."/>
            <person name="Hamilton J.P."/>
            <person name="Kanamori H."/>
            <person name="McCombie W.R."/>
            <person name="Ouyang S."/>
            <person name="Schwartz D.C."/>
            <person name="Tanaka T."/>
            <person name="Wu J."/>
            <person name="Zhou S."/>
            <person name="Childs K.L."/>
            <person name="Davidson R.M."/>
            <person name="Lin H."/>
            <person name="Quesada-Ocampo L."/>
            <person name="Vaillancourt B."/>
            <person name="Sakai H."/>
            <person name="Lee S.S."/>
            <person name="Kim J."/>
            <person name="Numa H."/>
            <person name="Itoh T."/>
            <person name="Buell C.R."/>
            <person name="Matsumoto T."/>
        </authorList>
    </citation>
    <scope>NUCLEOTIDE SEQUENCE [LARGE SCALE GENOMIC DNA]</scope>
    <source>
        <strain evidence="2">cv. Nipponbare</strain>
    </source>
</reference>
<gene>
    <name evidence="1" type="ordered locus">Os07g0434241</name>
    <name evidence="1" type="ORF">OSNPB_070434241</name>
</gene>
<name>A0A0P0X5A6_ORYSJ</name>
<sequence length="186" mass="20654">MRRRRRPQAFAHENSGRWWSMAAAGSRTPFSLSSRRGEALESLQIRPDPLEHISSDALHQVAFYCLRLHHLHLSGLHDADAEVAIGALMRYCLLLEGVAFLDCGSVDKAANAGIQSGNPSASSPSLGADTGDDMRVSPLAVATLWWSWEEEESASRAAVHLRKTGEIFERLNYMWAPHIFLYLLAN</sequence>
<dbReference type="EMBL" id="AP014963">
    <property type="protein sequence ID" value="BAT01229.1"/>
    <property type="molecule type" value="Genomic_DNA"/>
</dbReference>
<protein>
    <submittedName>
        <fullName evidence="1">Os07g0434241 protein</fullName>
    </submittedName>
</protein>
<keyword evidence="2" id="KW-1185">Reference proteome</keyword>
<reference evidence="1 2" key="2">
    <citation type="journal article" date="2013" name="Plant Cell Physiol.">
        <title>Rice Annotation Project Database (RAP-DB): an integrative and interactive database for rice genomics.</title>
        <authorList>
            <person name="Sakai H."/>
            <person name="Lee S.S."/>
            <person name="Tanaka T."/>
            <person name="Numa H."/>
            <person name="Kim J."/>
            <person name="Kawahara Y."/>
            <person name="Wakimoto H."/>
            <person name="Yang C.C."/>
            <person name="Iwamoto M."/>
            <person name="Abe T."/>
            <person name="Yamada Y."/>
            <person name="Muto A."/>
            <person name="Inokuchi H."/>
            <person name="Ikemura T."/>
            <person name="Matsumoto T."/>
            <person name="Sasaki T."/>
            <person name="Itoh T."/>
        </authorList>
    </citation>
    <scope>NUCLEOTIDE SEQUENCE [LARGE SCALE GENOMIC DNA]</scope>
    <source>
        <strain evidence="2">cv. Nipponbare</strain>
    </source>
</reference>
<dbReference type="Proteomes" id="UP000059680">
    <property type="component" value="Chromosome 7"/>
</dbReference>